<evidence type="ECO:0000313" key="5">
    <source>
        <dbReference type="Ensembl" id="ENSACIP00000030839.1"/>
    </source>
</evidence>
<dbReference type="AlphaFoldDB" id="A0A3Q0T7L8"/>
<keyword evidence="6" id="KW-1185">Reference proteome</keyword>
<name>A0A3Q0T7L8_AMPCI</name>
<dbReference type="InterPro" id="IPR029034">
    <property type="entry name" value="Cystine-knot_cytokine"/>
</dbReference>
<sequence length="182" mass="19996">MVTPAGSTRGAPGSGWPSLTLTRVSATLQISLLILHELLAAATSGSRCLTNDQVKAQEDRFEPYVKKLNHQRDVLEQQKQHLATCGQAAREMHALSGRALSPWIIDRDDSRYPPDITFAKCLCKGCIINGHEDHSYNSVPLMAPQLVLIKTKCKDGTNTYRVKKTRIDVPVGCTCARPRSGN</sequence>
<organism evidence="5 6">
    <name type="scientific">Amphilophus citrinellus</name>
    <name type="common">Midas cichlid</name>
    <name type="synonym">Cichlasoma citrinellum</name>
    <dbReference type="NCBI Taxonomy" id="61819"/>
    <lineage>
        <taxon>Eukaryota</taxon>
        <taxon>Metazoa</taxon>
        <taxon>Chordata</taxon>
        <taxon>Craniata</taxon>
        <taxon>Vertebrata</taxon>
        <taxon>Euteleostomi</taxon>
        <taxon>Actinopterygii</taxon>
        <taxon>Neopterygii</taxon>
        <taxon>Teleostei</taxon>
        <taxon>Neoteleostei</taxon>
        <taxon>Acanthomorphata</taxon>
        <taxon>Ovalentaria</taxon>
        <taxon>Cichlomorphae</taxon>
        <taxon>Cichliformes</taxon>
        <taxon>Cichlidae</taxon>
        <taxon>New World cichlids</taxon>
        <taxon>Cichlasomatinae</taxon>
        <taxon>Heroini</taxon>
        <taxon>Amphilophus</taxon>
    </lineage>
</organism>
<reference evidence="5" key="2">
    <citation type="submission" date="2025-09" db="UniProtKB">
        <authorList>
            <consortium name="Ensembl"/>
        </authorList>
    </citation>
    <scope>IDENTIFICATION</scope>
</reference>
<protein>
    <recommendedName>
        <fullName evidence="7">Interleukin-17C</fullName>
    </recommendedName>
</protein>
<dbReference type="GO" id="GO:0005125">
    <property type="term" value="F:cytokine activity"/>
    <property type="evidence" value="ECO:0007669"/>
    <property type="project" value="InterPro"/>
</dbReference>
<dbReference type="STRING" id="61819.ENSACIP00000030839"/>
<accession>A0A3Q0T7L8</accession>
<comment type="subcellular location">
    <subcellularLocation>
        <location evidence="1">Secreted</location>
    </subcellularLocation>
</comment>
<evidence type="ECO:0000256" key="4">
    <source>
        <dbReference type="ARBA" id="ARBA00022729"/>
    </source>
</evidence>
<reference evidence="5" key="1">
    <citation type="submission" date="2025-08" db="UniProtKB">
        <authorList>
            <consortium name="Ensembl"/>
        </authorList>
    </citation>
    <scope>IDENTIFICATION</scope>
</reference>
<dbReference type="Gene3D" id="2.10.90.10">
    <property type="entry name" value="Cystine-knot cytokines"/>
    <property type="match status" value="1"/>
</dbReference>
<dbReference type="GeneTree" id="ENSGT00940000166375"/>
<dbReference type="SUPFAM" id="SSF57501">
    <property type="entry name" value="Cystine-knot cytokines"/>
    <property type="match status" value="1"/>
</dbReference>
<evidence type="ECO:0000313" key="6">
    <source>
        <dbReference type="Proteomes" id="UP000261340"/>
    </source>
</evidence>
<evidence type="ECO:0000256" key="1">
    <source>
        <dbReference type="ARBA" id="ARBA00004613"/>
    </source>
</evidence>
<evidence type="ECO:0000256" key="3">
    <source>
        <dbReference type="ARBA" id="ARBA00022525"/>
    </source>
</evidence>
<evidence type="ECO:0008006" key="7">
    <source>
        <dbReference type="Google" id="ProtNLM"/>
    </source>
</evidence>
<proteinExistence type="inferred from homology"/>
<dbReference type="GO" id="GO:0005576">
    <property type="term" value="C:extracellular region"/>
    <property type="evidence" value="ECO:0007669"/>
    <property type="project" value="UniProtKB-SubCell"/>
</dbReference>
<dbReference type="Proteomes" id="UP000261340">
    <property type="component" value="Unplaced"/>
</dbReference>
<dbReference type="Pfam" id="PF06083">
    <property type="entry name" value="IL17"/>
    <property type="match status" value="1"/>
</dbReference>
<evidence type="ECO:0000256" key="2">
    <source>
        <dbReference type="ARBA" id="ARBA00007236"/>
    </source>
</evidence>
<keyword evidence="4" id="KW-0732">Signal</keyword>
<dbReference type="InterPro" id="IPR010345">
    <property type="entry name" value="IL-17_fam"/>
</dbReference>
<keyword evidence="3" id="KW-0964">Secreted</keyword>
<dbReference type="Ensembl" id="ENSACIT00000031645.1">
    <property type="protein sequence ID" value="ENSACIP00000030839.1"/>
    <property type="gene ID" value="ENSACIG00000023839.1"/>
</dbReference>
<comment type="similarity">
    <text evidence="2">Belongs to the IL-17 family.</text>
</comment>